<keyword evidence="7" id="KW-0862">Zinc</keyword>
<evidence type="ECO:0000256" key="8">
    <source>
        <dbReference type="ARBA" id="ARBA00022989"/>
    </source>
</evidence>
<accession>A0A7M7Q022</accession>
<evidence type="ECO:0000256" key="4">
    <source>
        <dbReference type="ARBA" id="ARBA00022723"/>
    </source>
</evidence>
<keyword evidence="3 11" id="KW-0812">Transmembrane</keyword>
<feature type="compositionally biased region" description="Low complexity" evidence="10">
    <location>
        <begin position="35"/>
        <end position="52"/>
    </location>
</feature>
<dbReference type="OrthoDB" id="273089at2759"/>
<evidence type="ECO:0000256" key="2">
    <source>
        <dbReference type="ARBA" id="ARBA00022679"/>
    </source>
</evidence>
<dbReference type="SMART" id="SM00744">
    <property type="entry name" value="RINGv"/>
    <property type="match status" value="1"/>
</dbReference>
<keyword evidence="8 11" id="KW-1133">Transmembrane helix</keyword>
<evidence type="ECO:0000256" key="1">
    <source>
        <dbReference type="ARBA" id="ARBA00004141"/>
    </source>
</evidence>
<reference evidence="13" key="1">
    <citation type="submission" date="2021-01" db="UniProtKB">
        <authorList>
            <consortium name="EnsemblMetazoa"/>
        </authorList>
    </citation>
    <scope>IDENTIFICATION</scope>
</reference>
<keyword evidence="6" id="KW-0833">Ubl conjugation pathway</keyword>
<dbReference type="InterPro" id="IPR011016">
    <property type="entry name" value="Znf_RING-CH"/>
</dbReference>
<dbReference type="PANTHER" id="PTHR46065">
    <property type="entry name" value="E3 UBIQUITIN-PROTEIN LIGASE MARCH 2/3 FAMILY MEMBER"/>
    <property type="match status" value="1"/>
</dbReference>
<name>A0A7M7Q022_NASVI</name>
<protein>
    <recommendedName>
        <fullName evidence="12">RING-CH-type domain-containing protein</fullName>
    </recommendedName>
</protein>
<evidence type="ECO:0000256" key="7">
    <source>
        <dbReference type="ARBA" id="ARBA00022833"/>
    </source>
</evidence>
<dbReference type="RefSeq" id="XP_031779689.1">
    <property type="nucleotide sequence ID" value="XM_031923829.1"/>
</dbReference>
<keyword evidence="5" id="KW-0863">Zinc-finger</keyword>
<keyword evidence="14" id="KW-1185">Reference proteome</keyword>
<feature type="domain" description="RING-CH-type" evidence="12">
    <location>
        <begin position="63"/>
        <end position="124"/>
    </location>
</feature>
<dbReference type="SUPFAM" id="SSF57850">
    <property type="entry name" value="RING/U-box"/>
    <property type="match status" value="1"/>
</dbReference>
<feature type="transmembrane region" description="Helical" evidence="11">
    <location>
        <begin position="152"/>
        <end position="173"/>
    </location>
</feature>
<dbReference type="PANTHER" id="PTHR46065:SF3">
    <property type="entry name" value="FI20425P1"/>
    <property type="match status" value="1"/>
</dbReference>
<evidence type="ECO:0000256" key="3">
    <source>
        <dbReference type="ARBA" id="ARBA00022692"/>
    </source>
</evidence>
<feature type="transmembrane region" description="Helical" evidence="11">
    <location>
        <begin position="193"/>
        <end position="216"/>
    </location>
</feature>
<evidence type="ECO:0000256" key="6">
    <source>
        <dbReference type="ARBA" id="ARBA00022786"/>
    </source>
</evidence>
<evidence type="ECO:0000313" key="14">
    <source>
        <dbReference type="Proteomes" id="UP000002358"/>
    </source>
</evidence>
<evidence type="ECO:0000256" key="5">
    <source>
        <dbReference type="ARBA" id="ARBA00022771"/>
    </source>
</evidence>
<proteinExistence type="predicted"/>
<evidence type="ECO:0000256" key="9">
    <source>
        <dbReference type="ARBA" id="ARBA00023136"/>
    </source>
</evidence>
<dbReference type="InParanoid" id="A0A7M7Q022"/>
<dbReference type="GO" id="GO:0008270">
    <property type="term" value="F:zinc ion binding"/>
    <property type="evidence" value="ECO:0007669"/>
    <property type="project" value="UniProtKB-KW"/>
</dbReference>
<dbReference type="PROSITE" id="PS51292">
    <property type="entry name" value="ZF_RING_CH"/>
    <property type="match status" value="1"/>
</dbReference>
<dbReference type="AlphaFoldDB" id="A0A7M7Q022"/>
<dbReference type="Proteomes" id="UP000002358">
    <property type="component" value="Chromosome 2"/>
</dbReference>
<dbReference type="GO" id="GO:0004842">
    <property type="term" value="F:ubiquitin-protein transferase activity"/>
    <property type="evidence" value="ECO:0007669"/>
    <property type="project" value="TreeGrafter"/>
</dbReference>
<evidence type="ECO:0000256" key="11">
    <source>
        <dbReference type="SAM" id="Phobius"/>
    </source>
</evidence>
<dbReference type="InterPro" id="IPR013083">
    <property type="entry name" value="Znf_RING/FYVE/PHD"/>
</dbReference>
<feature type="region of interest" description="Disordered" evidence="10">
    <location>
        <begin position="1"/>
        <end position="64"/>
    </location>
</feature>
<dbReference type="GeneID" id="103316393"/>
<comment type="subcellular location">
    <subcellularLocation>
        <location evidence="1">Membrane</location>
        <topology evidence="1">Multi-pass membrane protein</topology>
    </subcellularLocation>
</comment>
<keyword evidence="9 11" id="KW-0472">Membrane</keyword>
<evidence type="ECO:0000259" key="12">
    <source>
        <dbReference type="PROSITE" id="PS51292"/>
    </source>
</evidence>
<dbReference type="SMR" id="A0A7M7Q022"/>
<sequence>MTVDAGVNPSGEPAVQSERPGAALPANDRDKADQQRQQQHQQGPAAPAPEGQQSEEEEQRPVAPGSRSSLCRICRASSWTKEPLISPCRCKGTQAHVHLSCLERWLNQSCRNYCELCNFRYNALETPRYGWFESLRIWVNHPRNRQHIRTDFLIFALLTVFTAGLSSVCLLGYQRTHHFVLEGTRVGFSETWTRVAIAVFMAIAILGYSAWVYLLIKITPLFCVHETITKVFMHTESSTSSNKPYDISNVVHQYAFFQVRKKSISRVK</sequence>
<keyword evidence="2" id="KW-0808">Transferase</keyword>
<dbReference type="GO" id="GO:0016020">
    <property type="term" value="C:membrane"/>
    <property type="evidence" value="ECO:0007669"/>
    <property type="project" value="UniProtKB-SubCell"/>
</dbReference>
<evidence type="ECO:0000256" key="10">
    <source>
        <dbReference type="SAM" id="MobiDB-lite"/>
    </source>
</evidence>
<dbReference type="EnsemblMetazoa" id="XM_031923829">
    <property type="protein sequence ID" value="XP_031779689"/>
    <property type="gene ID" value="LOC103316393"/>
</dbReference>
<dbReference type="GO" id="GO:0016567">
    <property type="term" value="P:protein ubiquitination"/>
    <property type="evidence" value="ECO:0007669"/>
    <property type="project" value="TreeGrafter"/>
</dbReference>
<keyword evidence="4" id="KW-0479">Metal-binding</keyword>
<evidence type="ECO:0000313" key="13">
    <source>
        <dbReference type="EnsemblMetazoa" id="XP_031779689"/>
    </source>
</evidence>
<dbReference type="Gene3D" id="3.30.40.10">
    <property type="entry name" value="Zinc/RING finger domain, C3HC4 (zinc finger)"/>
    <property type="match status" value="1"/>
</dbReference>
<organism evidence="13 14">
    <name type="scientific">Nasonia vitripennis</name>
    <name type="common">Parasitic wasp</name>
    <dbReference type="NCBI Taxonomy" id="7425"/>
    <lineage>
        <taxon>Eukaryota</taxon>
        <taxon>Metazoa</taxon>
        <taxon>Ecdysozoa</taxon>
        <taxon>Arthropoda</taxon>
        <taxon>Hexapoda</taxon>
        <taxon>Insecta</taxon>
        <taxon>Pterygota</taxon>
        <taxon>Neoptera</taxon>
        <taxon>Endopterygota</taxon>
        <taxon>Hymenoptera</taxon>
        <taxon>Apocrita</taxon>
        <taxon>Proctotrupomorpha</taxon>
        <taxon>Chalcidoidea</taxon>
        <taxon>Pteromalidae</taxon>
        <taxon>Pteromalinae</taxon>
        <taxon>Nasonia</taxon>
    </lineage>
</organism>
<dbReference type="Pfam" id="PF12906">
    <property type="entry name" value="RINGv"/>
    <property type="match status" value="1"/>
</dbReference>